<dbReference type="PANTHER" id="PTHR23153:SF38">
    <property type="entry name" value="UBX DOMAIN-CONTAINING PROTEIN 6"/>
    <property type="match status" value="1"/>
</dbReference>
<proteinExistence type="predicted"/>
<reference evidence="3 4" key="1">
    <citation type="journal article" date="2015" name="Genome Biol. Evol.">
        <title>Comparative Genomics of a Bacterivorous Green Alga Reveals Evolutionary Causalities and Consequences of Phago-Mixotrophic Mode of Nutrition.</title>
        <authorList>
            <person name="Burns J.A."/>
            <person name="Paasch A."/>
            <person name="Narechania A."/>
            <person name="Kim E."/>
        </authorList>
    </citation>
    <scope>NUCLEOTIDE SEQUENCE [LARGE SCALE GENOMIC DNA]</scope>
    <source>
        <strain evidence="3 4">PLY_AMNH</strain>
    </source>
</reference>
<dbReference type="Proteomes" id="UP001190700">
    <property type="component" value="Unassembled WGS sequence"/>
</dbReference>
<comment type="caution">
    <text evidence="3">The sequence shown here is derived from an EMBL/GenBank/DDBJ whole genome shotgun (WGS) entry which is preliminary data.</text>
</comment>
<accession>A0AAE0LJX1</accession>
<evidence type="ECO:0000256" key="1">
    <source>
        <dbReference type="SAM" id="MobiDB-lite"/>
    </source>
</evidence>
<sequence length="179" mass="20579">MADTLEGVELEDGIGADDREIRAPFVVILHRQLLDRDVAVSKQQDCVQTLMTLLQNVLQNPEEEKFRKIRCSNKTIRTKVMDVKGALEFLTAAGWRKKVINFEPYLLLAPDTQPSETQLKTVGAAINVLTGCLKTVAEKAERHEREKLLEKEDNNIRKEKAKQDIESDKIDRREKFQYK</sequence>
<feature type="region of interest" description="Disordered" evidence="1">
    <location>
        <begin position="143"/>
        <end position="179"/>
    </location>
</feature>
<dbReference type="AlphaFoldDB" id="A0AAE0LJX1"/>
<dbReference type="PANTHER" id="PTHR23153">
    <property type="entry name" value="UBX-RELATED"/>
    <property type="match status" value="1"/>
</dbReference>
<evidence type="ECO:0000313" key="4">
    <source>
        <dbReference type="Proteomes" id="UP001190700"/>
    </source>
</evidence>
<dbReference type="GO" id="GO:0005737">
    <property type="term" value="C:cytoplasm"/>
    <property type="evidence" value="ECO:0007669"/>
    <property type="project" value="TreeGrafter"/>
</dbReference>
<protein>
    <recommendedName>
        <fullName evidence="2">PUB domain-containing protein</fullName>
    </recommendedName>
</protein>
<dbReference type="Gene3D" id="1.20.58.2190">
    <property type="match status" value="1"/>
</dbReference>
<evidence type="ECO:0000313" key="3">
    <source>
        <dbReference type="EMBL" id="KAK3287600.1"/>
    </source>
</evidence>
<feature type="domain" description="PUB" evidence="2">
    <location>
        <begin position="44"/>
        <end position="118"/>
    </location>
</feature>
<evidence type="ECO:0000259" key="2">
    <source>
        <dbReference type="Pfam" id="PF09409"/>
    </source>
</evidence>
<name>A0AAE0LJX1_9CHLO</name>
<dbReference type="Pfam" id="PF09409">
    <property type="entry name" value="PUB"/>
    <property type="match status" value="1"/>
</dbReference>
<dbReference type="SMART" id="SM00580">
    <property type="entry name" value="PUG"/>
    <property type="match status" value="1"/>
</dbReference>
<gene>
    <name evidence="3" type="ORF">CYMTET_4900</name>
</gene>
<dbReference type="EMBL" id="LGRX02000788">
    <property type="protein sequence ID" value="KAK3287600.1"/>
    <property type="molecule type" value="Genomic_DNA"/>
</dbReference>
<dbReference type="InterPro" id="IPR036339">
    <property type="entry name" value="PUB-like_dom_sf"/>
</dbReference>
<organism evidence="3 4">
    <name type="scientific">Cymbomonas tetramitiformis</name>
    <dbReference type="NCBI Taxonomy" id="36881"/>
    <lineage>
        <taxon>Eukaryota</taxon>
        <taxon>Viridiplantae</taxon>
        <taxon>Chlorophyta</taxon>
        <taxon>Pyramimonadophyceae</taxon>
        <taxon>Pyramimonadales</taxon>
        <taxon>Pyramimonadaceae</taxon>
        <taxon>Cymbomonas</taxon>
    </lineage>
</organism>
<dbReference type="InterPro" id="IPR018997">
    <property type="entry name" value="PUB_domain"/>
</dbReference>
<dbReference type="SUPFAM" id="SSF143503">
    <property type="entry name" value="PUG domain-like"/>
    <property type="match status" value="1"/>
</dbReference>
<dbReference type="CDD" id="cd09212">
    <property type="entry name" value="PUB"/>
    <property type="match status" value="1"/>
</dbReference>
<keyword evidence="4" id="KW-1185">Reference proteome</keyword>